<dbReference type="EMBL" id="AMZH03000592">
    <property type="protein sequence ID" value="RRT82940.1"/>
    <property type="molecule type" value="Genomic_DNA"/>
</dbReference>
<name>A0A427B3A5_ENSVE</name>
<gene>
    <name evidence="2" type="ORF">B296_00002925</name>
</gene>
<evidence type="ECO:0000313" key="3">
    <source>
        <dbReference type="Proteomes" id="UP000287651"/>
    </source>
</evidence>
<feature type="region of interest" description="Disordered" evidence="1">
    <location>
        <begin position="1"/>
        <end position="28"/>
    </location>
</feature>
<sequence>MRRSLGDVTSSFPCRLRQGKGNEEKTAAKKLPPSEVLIGGAVLRLSGSRRLPLLLPLSFFLLLLPLSHCSQAYTAQ</sequence>
<dbReference type="Proteomes" id="UP000287651">
    <property type="component" value="Unassembled WGS sequence"/>
</dbReference>
<proteinExistence type="predicted"/>
<comment type="caution">
    <text evidence="2">The sequence shown here is derived from an EMBL/GenBank/DDBJ whole genome shotgun (WGS) entry which is preliminary data.</text>
</comment>
<organism evidence="2 3">
    <name type="scientific">Ensete ventricosum</name>
    <name type="common">Abyssinian banana</name>
    <name type="synonym">Musa ensete</name>
    <dbReference type="NCBI Taxonomy" id="4639"/>
    <lineage>
        <taxon>Eukaryota</taxon>
        <taxon>Viridiplantae</taxon>
        <taxon>Streptophyta</taxon>
        <taxon>Embryophyta</taxon>
        <taxon>Tracheophyta</taxon>
        <taxon>Spermatophyta</taxon>
        <taxon>Magnoliopsida</taxon>
        <taxon>Liliopsida</taxon>
        <taxon>Zingiberales</taxon>
        <taxon>Musaceae</taxon>
        <taxon>Ensete</taxon>
    </lineage>
</organism>
<protein>
    <submittedName>
        <fullName evidence="2">Uncharacterized protein</fullName>
    </submittedName>
</protein>
<evidence type="ECO:0000256" key="1">
    <source>
        <dbReference type="SAM" id="MobiDB-lite"/>
    </source>
</evidence>
<reference evidence="2 3" key="1">
    <citation type="journal article" date="2014" name="Agronomy (Basel)">
        <title>A Draft Genome Sequence for Ensete ventricosum, the Drought-Tolerant Tree Against Hunger.</title>
        <authorList>
            <person name="Harrison J."/>
            <person name="Moore K.A."/>
            <person name="Paszkiewicz K."/>
            <person name="Jones T."/>
            <person name="Grant M."/>
            <person name="Ambacheew D."/>
            <person name="Muzemil S."/>
            <person name="Studholme D.J."/>
        </authorList>
    </citation>
    <scope>NUCLEOTIDE SEQUENCE [LARGE SCALE GENOMIC DNA]</scope>
</reference>
<evidence type="ECO:0000313" key="2">
    <source>
        <dbReference type="EMBL" id="RRT82940.1"/>
    </source>
</evidence>
<accession>A0A427B3A5</accession>
<dbReference type="AlphaFoldDB" id="A0A427B3A5"/>